<comment type="caution">
    <text evidence="1">The sequence shown here is derived from an EMBL/GenBank/DDBJ whole genome shotgun (WGS) entry which is preliminary data.</text>
</comment>
<dbReference type="EMBL" id="QJKJ01001768">
    <property type="protein sequence ID" value="RDY05991.1"/>
    <property type="molecule type" value="Genomic_DNA"/>
</dbReference>
<evidence type="ECO:0000313" key="1">
    <source>
        <dbReference type="EMBL" id="RDY05991.1"/>
    </source>
</evidence>
<feature type="non-terminal residue" evidence="1">
    <location>
        <position position="1"/>
    </location>
</feature>
<gene>
    <name evidence="1" type="ORF">CR513_10107</name>
</gene>
<proteinExistence type="predicted"/>
<name>A0A371HT60_MUCPR</name>
<sequence length="91" mass="10827">MKREAKDYLCISNEESNVRSSLYLSDLVMRYWKVVKHTIHFLKRIKGYVLTYQKSEELEIIEYFDSNFARCQGSRHFMPGYVYMLAEGAIS</sequence>
<dbReference type="AlphaFoldDB" id="A0A371HT60"/>
<dbReference type="Proteomes" id="UP000257109">
    <property type="component" value="Unassembled WGS sequence"/>
</dbReference>
<evidence type="ECO:0008006" key="3">
    <source>
        <dbReference type="Google" id="ProtNLM"/>
    </source>
</evidence>
<evidence type="ECO:0000313" key="2">
    <source>
        <dbReference type="Proteomes" id="UP000257109"/>
    </source>
</evidence>
<reference evidence="1" key="1">
    <citation type="submission" date="2018-05" db="EMBL/GenBank/DDBJ databases">
        <title>Draft genome of Mucuna pruriens seed.</title>
        <authorList>
            <person name="Nnadi N.E."/>
            <person name="Vos R."/>
            <person name="Hasami M.H."/>
            <person name="Devisetty U.K."/>
            <person name="Aguiy J.C."/>
        </authorList>
    </citation>
    <scope>NUCLEOTIDE SEQUENCE [LARGE SCALE GENOMIC DNA]</scope>
    <source>
        <strain evidence="1">JCA_2017</strain>
    </source>
</reference>
<organism evidence="1 2">
    <name type="scientific">Mucuna pruriens</name>
    <name type="common">Velvet bean</name>
    <name type="synonym">Dolichos pruriens</name>
    <dbReference type="NCBI Taxonomy" id="157652"/>
    <lineage>
        <taxon>Eukaryota</taxon>
        <taxon>Viridiplantae</taxon>
        <taxon>Streptophyta</taxon>
        <taxon>Embryophyta</taxon>
        <taxon>Tracheophyta</taxon>
        <taxon>Spermatophyta</taxon>
        <taxon>Magnoliopsida</taxon>
        <taxon>eudicotyledons</taxon>
        <taxon>Gunneridae</taxon>
        <taxon>Pentapetalae</taxon>
        <taxon>rosids</taxon>
        <taxon>fabids</taxon>
        <taxon>Fabales</taxon>
        <taxon>Fabaceae</taxon>
        <taxon>Papilionoideae</taxon>
        <taxon>50 kb inversion clade</taxon>
        <taxon>NPAAA clade</taxon>
        <taxon>indigoferoid/millettioid clade</taxon>
        <taxon>Phaseoleae</taxon>
        <taxon>Mucuna</taxon>
    </lineage>
</organism>
<dbReference type="OrthoDB" id="1645289at2759"/>
<protein>
    <recommendedName>
        <fullName evidence="3">Copia protein</fullName>
    </recommendedName>
</protein>
<keyword evidence="2" id="KW-1185">Reference proteome</keyword>
<accession>A0A371HT60</accession>